<dbReference type="GO" id="GO:0044423">
    <property type="term" value="C:virion component"/>
    <property type="evidence" value="ECO:0007669"/>
    <property type="project" value="UniProtKB-KW"/>
</dbReference>
<dbReference type="CDD" id="cd20920">
    <property type="entry name" value="polyA_pol_Mimi"/>
    <property type="match status" value="1"/>
</dbReference>
<feature type="domain" description="Putative poly(A) polymerase catalytic subunit C-terminal mimivirus" evidence="10">
    <location>
        <begin position="225"/>
        <end position="498"/>
    </location>
</feature>
<evidence type="ECO:0000256" key="5">
    <source>
        <dbReference type="ARBA" id="ARBA00022840"/>
    </source>
</evidence>
<keyword evidence="5" id="KW-0067">ATP-binding</keyword>
<dbReference type="GO" id="GO:0005524">
    <property type="term" value="F:ATP binding"/>
    <property type="evidence" value="ECO:0007669"/>
    <property type="project" value="UniProtKB-KW"/>
</dbReference>
<evidence type="ECO:0000256" key="2">
    <source>
        <dbReference type="ARBA" id="ARBA00022664"/>
    </source>
</evidence>
<evidence type="ECO:0000256" key="3">
    <source>
        <dbReference type="ARBA" id="ARBA00022679"/>
    </source>
</evidence>
<feature type="compositionally biased region" description="Basic and acidic residues" evidence="8">
    <location>
        <begin position="520"/>
        <end position="553"/>
    </location>
</feature>
<keyword evidence="3" id="KW-0808">Transferase</keyword>
<evidence type="ECO:0000259" key="9">
    <source>
        <dbReference type="Pfam" id="PF19244"/>
    </source>
</evidence>
<evidence type="ECO:0000256" key="4">
    <source>
        <dbReference type="ARBA" id="ARBA00022741"/>
    </source>
</evidence>
<evidence type="ECO:0000256" key="6">
    <source>
        <dbReference type="ARBA" id="ARBA00022844"/>
    </source>
</evidence>
<dbReference type="Pfam" id="PF21649">
    <property type="entry name" value="APMV_polyA_pol_cat_2nd"/>
    <property type="match status" value="1"/>
</dbReference>
<keyword evidence="2" id="KW-0507">mRNA processing</keyword>
<organism evidence="11">
    <name type="scientific">viral metagenome</name>
    <dbReference type="NCBI Taxonomy" id="1070528"/>
    <lineage>
        <taxon>unclassified sequences</taxon>
        <taxon>metagenomes</taxon>
        <taxon>organismal metagenomes</taxon>
    </lineage>
</organism>
<keyword evidence="4" id="KW-0547">Nucleotide-binding</keyword>
<accession>A0A6C0LT77</accession>
<evidence type="ECO:0008006" key="12">
    <source>
        <dbReference type="Google" id="ProtNLM"/>
    </source>
</evidence>
<dbReference type="Pfam" id="PF19244">
    <property type="entry name" value="Poly_A_pol_cat"/>
    <property type="match status" value="1"/>
</dbReference>
<evidence type="ECO:0000259" key="10">
    <source>
        <dbReference type="Pfam" id="PF21649"/>
    </source>
</evidence>
<comment type="subcellular location">
    <subcellularLocation>
        <location evidence="1">Virion</location>
    </subcellularLocation>
</comment>
<evidence type="ECO:0000313" key="11">
    <source>
        <dbReference type="EMBL" id="QHU33215.1"/>
    </source>
</evidence>
<evidence type="ECO:0000256" key="8">
    <source>
        <dbReference type="SAM" id="MobiDB-lite"/>
    </source>
</evidence>
<dbReference type="GO" id="GO:0006397">
    <property type="term" value="P:mRNA processing"/>
    <property type="evidence" value="ECO:0007669"/>
    <property type="project" value="UniProtKB-KW"/>
</dbReference>
<feature type="domain" description="Poly(A) polymerase catalytic subunit" evidence="9">
    <location>
        <begin position="59"/>
        <end position="189"/>
    </location>
</feature>
<dbReference type="GO" id="GO:0016740">
    <property type="term" value="F:transferase activity"/>
    <property type="evidence" value="ECO:0007669"/>
    <property type="project" value="UniProtKB-KW"/>
</dbReference>
<evidence type="ECO:0000256" key="7">
    <source>
        <dbReference type="ARBA" id="ARBA00023163"/>
    </source>
</evidence>
<keyword evidence="7" id="KW-0804">Transcription</keyword>
<keyword evidence="6" id="KW-0946">Virion</keyword>
<name>A0A6C0LT77_9ZZZZ</name>
<dbReference type="EMBL" id="MN740556">
    <property type="protein sequence ID" value="QHU33215.1"/>
    <property type="molecule type" value="Genomic_DNA"/>
</dbReference>
<dbReference type="AlphaFoldDB" id="A0A6C0LT77"/>
<dbReference type="InterPro" id="IPR049463">
    <property type="entry name" value="APMV_polyA_pol_cat_2nd"/>
</dbReference>
<feature type="region of interest" description="Disordered" evidence="8">
    <location>
        <begin position="513"/>
        <end position="561"/>
    </location>
</feature>
<protein>
    <recommendedName>
        <fullName evidence="12">Poly(A) polymerase catalytic subunit</fullName>
    </recommendedName>
</protein>
<evidence type="ECO:0000256" key="1">
    <source>
        <dbReference type="ARBA" id="ARBA00004328"/>
    </source>
</evidence>
<reference evidence="11" key="1">
    <citation type="journal article" date="2020" name="Nature">
        <title>Giant virus diversity and host interactions through global metagenomics.</title>
        <authorList>
            <person name="Schulz F."/>
            <person name="Roux S."/>
            <person name="Paez-Espino D."/>
            <person name="Jungbluth S."/>
            <person name="Walsh D.A."/>
            <person name="Denef V.J."/>
            <person name="McMahon K.D."/>
            <person name="Konstantinidis K.T."/>
            <person name="Eloe-Fadrosh E.A."/>
            <person name="Kyrpides N.C."/>
            <person name="Woyke T."/>
        </authorList>
    </citation>
    <scope>NUCLEOTIDE SEQUENCE</scope>
    <source>
        <strain evidence="11">GVMAG-S-1014582-52</strain>
    </source>
</reference>
<proteinExistence type="predicted"/>
<sequence>MSLDKNIAINKRKEIYQSYYTEEDYEKVMIKLPDIIKEASIKSAEMLEPTIIEKKEVMNIIRDFIRKKHRKIYGGTAVNELLKQKNPEDAIYDEFNFSDIEFYSPTPVPDLVELCNTLYDKGYKYVQGREAQHEETYTISVNFEVYCDISYVPTRVYNGIKVIDIDGINYVDPHFMWIDYLRMFNNPVTANWRWEKSFKRNFILLKNYPPEYYNKNIQISEMNQEFKGYIQRIKKEFIIEKSNNNILINGFDAYNFFMLHAANDKKVDQMARTVYGKNNVMNLTCNIPYLDLVSVDYSNTVKNLYNYLKGIVKVPEKLEISEYFPLFQFTNYSSMISYNGIIITKITEGNGFCIPMIRVNSGLIYVSYQYLLMTFLIDKFRAHLDQDKTMYFNYSIAISNLIKARNIFLDTKKLTVVDNSVFREFKISCIGTTTSQLRLSKLRMLERKQKDKNIQFTYTPEQFFKQSEESQHKFDPFKHFFRNTSGNKITNMKNMRFKLDNQGELIDNINEIDYTTENDSESKTTENDSESKTTENDSESKTTENDSESKTTEIEMDSNSQ</sequence>
<dbReference type="InterPro" id="IPR045355">
    <property type="entry name" value="PolyA_pol_cat_su"/>
</dbReference>